<organism evidence="5 6">
    <name type="scientific">Ruminococcus difficilis</name>
    <dbReference type="NCBI Taxonomy" id="2763069"/>
    <lineage>
        <taxon>Bacteria</taxon>
        <taxon>Bacillati</taxon>
        <taxon>Bacillota</taxon>
        <taxon>Clostridia</taxon>
        <taxon>Eubacteriales</taxon>
        <taxon>Oscillospiraceae</taxon>
        <taxon>Ruminococcus</taxon>
    </lineage>
</organism>
<dbReference type="RefSeq" id="WP_201428157.1">
    <property type="nucleotide sequence ID" value="NZ_JAEQMG010000136.1"/>
</dbReference>
<evidence type="ECO:0000313" key="5">
    <source>
        <dbReference type="EMBL" id="MBK6089433.1"/>
    </source>
</evidence>
<gene>
    <name evidence="5" type="ORF">JKK62_12410</name>
</gene>
<dbReference type="EMBL" id="JAEQMG010000136">
    <property type="protein sequence ID" value="MBK6089433.1"/>
    <property type="molecule type" value="Genomic_DNA"/>
</dbReference>
<dbReference type="GO" id="GO:0015074">
    <property type="term" value="P:DNA integration"/>
    <property type="evidence" value="ECO:0007669"/>
    <property type="project" value="InterPro"/>
</dbReference>
<dbReference type="SUPFAM" id="SSF56349">
    <property type="entry name" value="DNA breaking-rejoining enzymes"/>
    <property type="match status" value="1"/>
</dbReference>
<protein>
    <recommendedName>
        <fullName evidence="4">Core-binding (CB) domain-containing protein</fullName>
    </recommendedName>
</protein>
<comment type="similarity">
    <text evidence="1">Belongs to the 'phage' integrase family.</text>
</comment>
<dbReference type="Pfam" id="PF14659">
    <property type="entry name" value="Phage_int_SAM_3"/>
    <property type="match status" value="1"/>
</dbReference>
<dbReference type="AlphaFoldDB" id="A0A935C675"/>
<keyword evidence="2 3" id="KW-0238">DNA-binding</keyword>
<evidence type="ECO:0000313" key="6">
    <source>
        <dbReference type="Proteomes" id="UP000633365"/>
    </source>
</evidence>
<keyword evidence="6" id="KW-1185">Reference proteome</keyword>
<dbReference type="Gene3D" id="1.10.150.130">
    <property type="match status" value="1"/>
</dbReference>
<reference evidence="5" key="1">
    <citation type="submission" date="2021-01" db="EMBL/GenBank/DDBJ databases">
        <title>Genome public.</title>
        <authorList>
            <person name="Liu C."/>
            <person name="Sun Q."/>
        </authorList>
    </citation>
    <scope>NUCLEOTIDE SEQUENCE</scope>
    <source>
        <strain evidence="5">M6</strain>
    </source>
</reference>
<feature type="domain" description="Core-binding (CB)" evidence="4">
    <location>
        <begin position="68"/>
        <end position="151"/>
    </location>
</feature>
<dbReference type="InterPro" id="IPR011010">
    <property type="entry name" value="DNA_brk_join_enz"/>
</dbReference>
<accession>A0A935C675</accession>
<dbReference type="Proteomes" id="UP000633365">
    <property type="component" value="Unassembled WGS sequence"/>
</dbReference>
<dbReference type="InterPro" id="IPR010998">
    <property type="entry name" value="Integrase_recombinase_N"/>
</dbReference>
<sequence>MKRELLDNGNIWQKRDGRWIGMVRYKDEFGVAQRKSFSSKKKKTLQAKMTEYVKNFNEQVTNSDKAREPLKESMKNWLRVYKFPEVERTTYDRYECTAEHQIYPYIWNKLVGDVTPADIKKLLTKHMNKGYAFTTSKKAYSLLKMFFKQLYQEGAIPNNPMAIIDMTKKDNYLASQNKESKPQCDLVVVFTDDELEKIKAEAFKRFANGKPVYQQSAAYFLMLNTGLRAGELCGII</sequence>
<dbReference type="PROSITE" id="PS51900">
    <property type="entry name" value="CB"/>
    <property type="match status" value="1"/>
</dbReference>
<feature type="non-terminal residue" evidence="5">
    <location>
        <position position="236"/>
    </location>
</feature>
<dbReference type="InterPro" id="IPR044068">
    <property type="entry name" value="CB"/>
</dbReference>
<name>A0A935C675_9FIRM</name>
<comment type="caution">
    <text evidence="5">The sequence shown here is derived from an EMBL/GenBank/DDBJ whole genome shotgun (WGS) entry which is preliminary data.</text>
</comment>
<proteinExistence type="inferred from homology"/>
<evidence type="ECO:0000256" key="1">
    <source>
        <dbReference type="ARBA" id="ARBA00008857"/>
    </source>
</evidence>
<dbReference type="InterPro" id="IPR004107">
    <property type="entry name" value="Integrase_SAM-like_N"/>
</dbReference>
<dbReference type="GO" id="GO:0003677">
    <property type="term" value="F:DNA binding"/>
    <property type="evidence" value="ECO:0007669"/>
    <property type="project" value="UniProtKB-UniRule"/>
</dbReference>
<evidence type="ECO:0000259" key="4">
    <source>
        <dbReference type="PROSITE" id="PS51900"/>
    </source>
</evidence>
<evidence type="ECO:0000256" key="3">
    <source>
        <dbReference type="PROSITE-ProRule" id="PRU01248"/>
    </source>
</evidence>
<evidence type="ECO:0000256" key="2">
    <source>
        <dbReference type="ARBA" id="ARBA00023125"/>
    </source>
</evidence>